<organism evidence="2 3">
    <name type="scientific">Crossiella equi</name>
    <dbReference type="NCBI Taxonomy" id="130796"/>
    <lineage>
        <taxon>Bacteria</taxon>
        <taxon>Bacillati</taxon>
        <taxon>Actinomycetota</taxon>
        <taxon>Actinomycetes</taxon>
        <taxon>Pseudonocardiales</taxon>
        <taxon>Pseudonocardiaceae</taxon>
        <taxon>Crossiella</taxon>
    </lineage>
</organism>
<dbReference type="Proteomes" id="UP001519363">
    <property type="component" value="Unassembled WGS sequence"/>
</dbReference>
<dbReference type="RefSeq" id="WP_209707772.1">
    <property type="nucleotide sequence ID" value="NZ_JAGIOO010000001.1"/>
</dbReference>
<evidence type="ECO:0000313" key="3">
    <source>
        <dbReference type="Proteomes" id="UP001519363"/>
    </source>
</evidence>
<dbReference type="SMART" id="SM00530">
    <property type="entry name" value="HTH_XRE"/>
    <property type="match status" value="1"/>
</dbReference>
<dbReference type="SUPFAM" id="SSF47413">
    <property type="entry name" value="lambda repressor-like DNA-binding domains"/>
    <property type="match status" value="1"/>
</dbReference>
<dbReference type="InterPro" id="IPR001387">
    <property type="entry name" value="Cro/C1-type_HTH"/>
</dbReference>
<protein>
    <submittedName>
        <fullName evidence="2">Transcriptional regulator with XRE-family HTH domain</fullName>
    </submittedName>
</protein>
<sequence>MDLGRRIRWHRLRRGLSVRALAGLAGLSPGFVSMVETGERALDRWTHLADIAHALGIPATDLLPGPPVPAVDPGLRAVLPLLREAIVNDADPRPGGACPPVAAGEVAVIVGLVDAGAHRLAAALLPAALAGLHRQAGRDRLSRRLLIHLYCTACVPLLVGAGQPDLAGLALHRAGQVVGEVDDPVHAADLVFWRAWALRGCGGEPLMLAPTTAAADRLRLRTSRELLAYARLHKRLAYAHAHLGADAEATAHFQEALRAAGRCVDRAALGGPPRGMHAGALAVDQVKLCYEMGRYDEAVAAAVPLLGHVRLPLPWQRTLQVVLVAALVAQGRAPRAVRHLLHGVPPAAAKAVEALGTLPPGTVHEYALRLGIRL</sequence>
<dbReference type="Pfam" id="PF13560">
    <property type="entry name" value="HTH_31"/>
    <property type="match status" value="1"/>
</dbReference>
<dbReference type="InterPro" id="IPR010982">
    <property type="entry name" value="Lambda_DNA-bd_dom_sf"/>
</dbReference>
<dbReference type="Gene3D" id="1.10.260.40">
    <property type="entry name" value="lambda repressor-like DNA-binding domains"/>
    <property type="match status" value="1"/>
</dbReference>
<comment type="caution">
    <text evidence="2">The sequence shown here is derived from an EMBL/GenBank/DDBJ whole genome shotgun (WGS) entry which is preliminary data.</text>
</comment>
<gene>
    <name evidence="2" type="ORF">JOF53_008448</name>
</gene>
<reference evidence="2 3" key="1">
    <citation type="submission" date="2021-03" db="EMBL/GenBank/DDBJ databases">
        <title>Sequencing the genomes of 1000 actinobacteria strains.</title>
        <authorList>
            <person name="Klenk H.-P."/>
        </authorList>
    </citation>
    <scope>NUCLEOTIDE SEQUENCE [LARGE SCALE GENOMIC DNA]</scope>
    <source>
        <strain evidence="2 3">DSM 44580</strain>
    </source>
</reference>
<feature type="domain" description="HTH cro/C1-type" evidence="1">
    <location>
        <begin position="11"/>
        <end position="62"/>
    </location>
</feature>
<dbReference type="CDD" id="cd00093">
    <property type="entry name" value="HTH_XRE"/>
    <property type="match status" value="1"/>
</dbReference>
<evidence type="ECO:0000259" key="1">
    <source>
        <dbReference type="PROSITE" id="PS50943"/>
    </source>
</evidence>
<dbReference type="EMBL" id="JAGIOO010000001">
    <property type="protein sequence ID" value="MBP2479576.1"/>
    <property type="molecule type" value="Genomic_DNA"/>
</dbReference>
<name>A0ABS5ASM3_9PSEU</name>
<evidence type="ECO:0000313" key="2">
    <source>
        <dbReference type="EMBL" id="MBP2479576.1"/>
    </source>
</evidence>
<dbReference type="PROSITE" id="PS50943">
    <property type="entry name" value="HTH_CROC1"/>
    <property type="match status" value="1"/>
</dbReference>
<proteinExistence type="predicted"/>
<accession>A0ABS5ASM3</accession>
<keyword evidence="3" id="KW-1185">Reference proteome</keyword>